<dbReference type="InterPro" id="IPR036770">
    <property type="entry name" value="Ankyrin_rpt-contain_sf"/>
</dbReference>
<dbReference type="EMBL" id="LGRX02032800">
    <property type="protein sequence ID" value="KAK3243522.1"/>
    <property type="molecule type" value="Genomic_DNA"/>
</dbReference>
<protein>
    <recommendedName>
        <fullName evidence="6">AAA+ ATPase domain-containing protein</fullName>
    </recommendedName>
</protein>
<keyword evidence="1" id="KW-0677">Repeat</keyword>
<dbReference type="SUPFAM" id="SSF48403">
    <property type="entry name" value="Ankyrin repeat"/>
    <property type="match status" value="2"/>
</dbReference>
<evidence type="ECO:0000313" key="8">
    <source>
        <dbReference type="Proteomes" id="UP001190700"/>
    </source>
</evidence>
<feature type="repeat" description="ANK" evidence="3">
    <location>
        <begin position="129"/>
        <end position="161"/>
    </location>
</feature>
<organism evidence="7 8">
    <name type="scientific">Cymbomonas tetramitiformis</name>
    <dbReference type="NCBI Taxonomy" id="36881"/>
    <lineage>
        <taxon>Eukaryota</taxon>
        <taxon>Viridiplantae</taxon>
        <taxon>Chlorophyta</taxon>
        <taxon>Pyramimonadophyceae</taxon>
        <taxon>Pyramimonadales</taxon>
        <taxon>Pyramimonadaceae</taxon>
        <taxon>Cymbomonas</taxon>
    </lineage>
</organism>
<feature type="compositionally biased region" description="Polar residues" evidence="5">
    <location>
        <begin position="214"/>
        <end position="225"/>
    </location>
</feature>
<dbReference type="Proteomes" id="UP001190700">
    <property type="component" value="Unassembled WGS sequence"/>
</dbReference>
<keyword evidence="2 3" id="KW-0040">ANK repeat</keyword>
<dbReference type="Gene3D" id="1.25.40.20">
    <property type="entry name" value="Ankyrin repeat-containing domain"/>
    <property type="match status" value="4"/>
</dbReference>
<feature type="repeat" description="ANK" evidence="3">
    <location>
        <begin position="2638"/>
        <end position="2670"/>
    </location>
</feature>
<accession>A0AAE0BXF0</accession>
<dbReference type="InterPro" id="IPR050889">
    <property type="entry name" value="Dendritic_Spine_Reg/Scaffold"/>
</dbReference>
<evidence type="ECO:0000313" key="7">
    <source>
        <dbReference type="EMBL" id="KAK3243522.1"/>
    </source>
</evidence>
<sequence>MLPGPWFAAVEFGLVEVTRELLEKGAVVDAEDAEGRTALTVALAFGQETATRALLEAGAGVSAGTGQRPVHAAAEKGMVEMVRELVDKGAEVDAEDAEGRTALTVALAFGQEAAARALLEAGAGVNAGTGRRPLHVAAEKGKVEMLIELAGKGAEVDAEDREGRTALMVALAFGQEGAARALLEAGAGVNAGTGQRPLHAAAERGMVEMCQADQLRSPSPSSELASANVAGAQGATPTSEGLGLGVQPELGVPLVTACKKPADKADVPAPTGSQPPAQINSLLEFGSQLESAESTEEDLEELADDRAVLPQALGKRGKRRQAEVASELRKVRRTADAVAHATALRALATPGQTSTHRGFEGEMIGHVVESLIATAARCAKSSELRGRLICVLRCADRLLTAAMTSSGRLAGKLVASWQAKLGALRKVCAQVQVTCGDEQGALGGAVLELSLTRLEIRLAQLPREDAAGNVAAAGANVVVGLCKSFLMMKLDDNLVTGLKQTAGLAADATRKGMTKQCFTELALMDQLAVLTGGLPAKAVCTEAVSEEMMQYLEHLQERHFHRREGGEWEPTPGRWEPKAAFAELLAEVALVALPPAMLWRICVGDEDFIGLSRLMSLGVSATWRCGEPAMLRLTRWAEMLLLPNDFSFSKWQDQGIRILSTELRQVAQEAVAGLGAASSELLSASVKQAAGGGAERLKELSTQLQSPRPRREAQELLARSGAAVDSLRCTLLDAAGAAEAAAPVCGQASKILRALGAFAAAAGTPRAAFNTLRSMLEQRVRMELLGEEGSATVHQIDIRKRVHCQLSQRLRKRSTTLCEWLDQAVRELPVATLPRMDPCDWGELVAVAPGLEAALGDVVNALREVVRAVHSTLEHGAAMLAGFLKLHVTPRVDPNVESDGAAAGRASDRLLLVLGRCAACCELLRAAVAAKEKRWEEELIAACCEAARDGAMCDTDSAATPTRGDMGARLEKIIEKMVSDSLGILLPVVKREVEVAVKGVKQRVEADLKGVEKEVEAEKMQVMAKKVEEELEKEVDNEAEVKGMDGLLHELGVALAEIAQDLDGADAPTTRKSEAAGASELAPLVEPLAVRADLARRMLEDLARHARHCAEALELHVSAPLNSAQEALSDRAPCWGTPPPAKVLVPIEQLGAVEGAQPAAVSGPEALVHTCVRLLHRLQQSLSQEPLAGGAADHLARSLLQMEDAESVAEQGPEGPVYAEAATAMASIGCTFGLCGGLLALADVQPLPNDGAPMDEATERFKKCLKEGPAGAVQHVADATEGLVKDAKDGVASAVQDVTNTMKVEVVALLEAAGASCSGAAAAMQAIGDACGAIAAPMLGLVGDVARSYQAGRPAEVWRVREAAALGVICVLDGLRRRADLPRVAGMADDEGSADPIQRAETMLEESEETERVREALQSKVVRCWSFEPFSAVRAVLAGGDALAAELNASRGVAAEEQGPQEDGEAAQQAAATREDRREAWSTTQDEVKQEVEARLRSLAERQREADQATDVLRKQELLVQCREEHAALAQAARNVHDLGTALGVLVGFLSGMDAKLDGLSQNLDELQAGVRVLGADLKRLVGRPVLEELGEQRDRRRLERCRLREVVYIPAQGVRANEEGKFELNLEPTAEHPKGSNPPVDLLGEVREQFLQSHKVNLLLLSGPAGSGKSTFVEVLEQFLETEYAEERQGEEGTEVCLLKVSLPTLQNPLADLFGEALRQKGLREAQIQELRDLARRGRVRLIFLLDAYDELPSQCLFKNLYMSNNLEQYRAQAPATTSGTAADGDGGSSPEVKSDASKGELRPAYPKVIVTTRTELLSRDAEYERSFVPVEMDTPGKASVSDARKSFLELRIAPFNDQVDPYIHAKVALEVRRELGRKFGDFDPLSKQAADALEKAAIDAWAPSSPGPALGAGEHPREPPQTQALVHAACQTVMASGEGRRSQERIVKYAQQEISSLLTVAAEARDGAQLAWVLAGALRQKPPDLDAALREFCEQLTKADGARKVWLYQDYRQAFDAIPELKELTTTPFMVEIVTEILPKLSEMQGTDAFIKAKLLLLLQEDAAQMVWGAISRWRGRHLGDSDALLQVREALDSETAAEKEGAASPGLAALAELAKEVAELLRAKGMHLKQPKLVEIAGEQVAAKRKAGGSMEHATWSGWTAGWRAAGVLKSRFATMSRDEKTVNVRRAQNSGQNSVAPEDGAVNDAVEEVLDDLLQLTEYEEAVEDTICSAGIPYMLKRALQRPKVRRSDIYAMFTARYVEREARKAIGRGAVDAATVVREGKEYAQRLALTMVSENVSKVPMASSSELFHEESVWDPFLRGGGELRAAAQSAAPVKCDGGMLTYIHKTVQEYLCAASLRAAFRAAMSDLAVPLEQLEERLQSAVEPAAPGSTVGAGAGEGSQASEGTEAGVRSTQVGTRTAAPGAGGLPEAPQQGNEQRKNQSEETRVTKALQQVAERLLKSGWAQVDLRDEDVVRDFLTDLFLDDVGFAAEIGFVVGWSQQLFDGARQVGKDMHRADLLRCNVSALLSGTLPKRSGGTILHAAASDGAYFAVSKILEMLRAGLADGVLLEQRDDEGRTPLFCAAQRGHAQVAAALLAAGAQRDARSKLRPEGMVEMVRELVEKSAEVDTEDGEGRTALTVALAFGQEAAARALLEAGAGVNAGTGRRPLHAAAEKGMVEMLIELAGKGVEVDAEDREGRTALTVALAFGQEGAARALLEAGAGVNAGTGQRPLHAAAERGMVEMVRELLGKGVEVDAEDGEGRTALTVALAFGQEAAARALLEAGAGVNAGTGRRLPLPD</sequence>
<feature type="region of interest" description="Disordered" evidence="5">
    <location>
        <begin position="2391"/>
        <end position="2451"/>
    </location>
</feature>
<dbReference type="PANTHER" id="PTHR24166">
    <property type="entry name" value="ROLLING PEBBLES, ISOFORM B"/>
    <property type="match status" value="1"/>
</dbReference>
<dbReference type="PROSITE" id="PS50088">
    <property type="entry name" value="ANK_REPEAT"/>
    <property type="match status" value="11"/>
</dbReference>
<comment type="caution">
    <text evidence="7">The sequence shown here is derived from an EMBL/GenBank/DDBJ whole genome shotgun (WGS) entry which is preliminary data.</text>
</comment>
<dbReference type="Gene3D" id="3.40.50.300">
    <property type="entry name" value="P-loop containing nucleotide triphosphate hydrolases"/>
    <property type="match status" value="1"/>
</dbReference>
<feature type="compositionally biased region" description="Low complexity" evidence="5">
    <location>
        <begin position="1775"/>
        <end position="1785"/>
    </location>
</feature>
<feature type="repeat" description="ANK" evidence="3">
    <location>
        <begin position="2702"/>
        <end position="2734"/>
    </location>
</feature>
<evidence type="ECO:0000256" key="3">
    <source>
        <dbReference type="PROSITE-ProRule" id="PRU00023"/>
    </source>
</evidence>
<feature type="compositionally biased region" description="Low complexity" evidence="5">
    <location>
        <begin position="2404"/>
        <end position="2414"/>
    </location>
</feature>
<feature type="domain" description="AAA+ ATPase" evidence="6">
    <location>
        <begin position="1656"/>
        <end position="1838"/>
    </location>
</feature>
<feature type="compositionally biased region" description="Basic and acidic residues" evidence="5">
    <location>
        <begin position="2441"/>
        <end position="2451"/>
    </location>
</feature>
<keyword evidence="4" id="KW-0175">Coiled coil</keyword>
<evidence type="ECO:0000259" key="6">
    <source>
        <dbReference type="SMART" id="SM00382"/>
    </source>
</evidence>
<feature type="repeat" description="ANK" evidence="3">
    <location>
        <begin position="2766"/>
        <end position="2798"/>
    </location>
</feature>
<dbReference type="PANTHER" id="PTHR24166:SF48">
    <property type="entry name" value="PROTEIN VAPYRIN"/>
    <property type="match status" value="1"/>
</dbReference>
<dbReference type="PROSITE" id="PS50297">
    <property type="entry name" value="ANK_REP_REGION"/>
    <property type="match status" value="11"/>
</dbReference>
<dbReference type="Pfam" id="PF13637">
    <property type="entry name" value="Ank_4"/>
    <property type="match status" value="1"/>
</dbReference>
<feature type="repeat" description="ANK" evidence="3">
    <location>
        <begin position="2669"/>
        <end position="2701"/>
    </location>
</feature>
<dbReference type="Pfam" id="PF12796">
    <property type="entry name" value="Ank_2"/>
    <property type="match status" value="4"/>
</dbReference>
<gene>
    <name evidence="7" type="ORF">CYMTET_46833</name>
</gene>
<feature type="repeat" description="ANK" evidence="3">
    <location>
        <begin position="2733"/>
        <end position="2765"/>
    </location>
</feature>
<dbReference type="SMART" id="SM00382">
    <property type="entry name" value="AAA"/>
    <property type="match status" value="1"/>
</dbReference>
<dbReference type="SMART" id="SM00248">
    <property type="entry name" value="ANK"/>
    <property type="match status" value="13"/>
</dbReference>
<feature type="region of interest" description="Disordered" evidence="5">
    <location>
        <begin position="1775"/>
        <end position="1800"/>
    </location>
</feature>
<feature type="repeat" description="ANK" evidence="3">
    <location>
        <begin position="98"/>
        <end position="130"/>
    </location>
</feature>
<feature type="region of interest" description="Disordered" evidence="5">
    <location>
        <begin position="212"/>
        <end position="245"/>
    </location>
</feature>
<feature type="compositionally biased region" description="Basic and acidic residues" evidence="5">
    <location>
        <begin position="1473"/>
        <end position="1486"/>
    </location>
</feature>
<keyword evidence="8" id="KW-1185">Reference proteome</keyword>
<feature type="repeat" description="ANK" evidence="3">
    <location>
        <begin position="34"/>
        <end position="66"/>
    </location>
</feature>
<reference evidence="7 8" key="1">
    <citation type="journal article" date="2015" name="Genome Biol. Evol.">
        <title>Comparative Genomics of a Bacterivorous Green Alga Reveals Evolutionary Causalities and Consequences of Phago-Mixotrophic Mode of Nutrition.</title>
        <authorList>
            <person name="Burns J.A."/>
            <person name="Paasch A."/>
            <person name="Narechania A."/>
            <person name="Kim E."/>
        </authorList>
    </citation>
    <scope>NUCLEOTIDE SEQUENCE [LARGE SCALE GENOMIC DNA]</scope>
    <source>
        <strain evidence="7 8">PLY_AMNH</strain>
    </source>
</reference>
<feature type="coiled-coil region" evidence="4">
    <location>
        <begin position="1001"/>
        <end position="1037"/>
    </location>
</feature>
<dbReference type="InterPro" id="IPR002110">
    <property type="entry name" value="Ankyrin_rpt"/>
</dbReference>
<feature type="region of interest" description="Disordered" evidence="5">
    <location>
        <begin position="1453"/>
        <end position="1486"/>
    </location>
</feature>
<proteinExistence type="predicted"/>
<feature type="repeat" description="ANK" evidence="3">
    <location>
        <begin position="65"/>
        <end position="97"/>
    </location>
</feature>
<evidence type="ECO:0000256" key="2">
    <source>
        <dbReference type="ARBA" id="ARBA00023043"/>
    </source>
</evidence>
<evidence type="ECO:0000256" key="4">
    <source>
        <dbReference type="SAM" id="Coils"/>
    </source>
</evidence>
<dbReference type="InterPro" id="IPR027417">
    <property type="entry name" value="P-loop_NTPase"/>
</dbReference>
<name>A0AAE0BXF0_9CHLO</name>
<feature type="repeat" description="ANK" evidence="3">
    <location>
        <begin position="2580"/>
        <end position="2612"/>
    </location>
</feature>
<evidence type="ECO:0000256" key="5">
    <source>
        <dbReference type="SAM" id="MobiDB-lite"/>
    </source>
</evidence>
<dbReference type="SUPFAM" id="SSF52540">
    <property type="entry name" value="P-loop containing nucleoside triphosphate hydrolases"/>
    <property type="match status" value="1"/>
</dbReference>
<evidence type="ECO:0000256" key="1">
    <source>
        <dbReference type="ARBA" id="ARBA00022737"/>
    </source>
</evidence>
<feature type="repeat" description="ANK" evidence="3">
    <location>
        <begin position="162"/>
        <end position="194"/>
    </location>
</feature>
<dbReference type="InterPro" id="IPR003593">
    <property type="entry name" value="AAA+_ATPase"/>
</dbReference>